<evidence type="ECO:0000313" key="6">
    <source>
        <dbReference type="Proteomes" id="UP000823883"/>
    </source>
</evidence>
<dbReference type="InterPro" id="IPR036390">
    <property type="entry name" value="WH_DNA-bd_sf"/>
</dbReference>
<accession>A0A9D2T6Q7</accession>
<dbReference type="SMART" id="SM00347">
    <property type="entry name" value="HTH_MARR"/>
    <property type="match status" value="1"/>
</dbReference>
<gene>
    <name evidence="5" type="ORF">IAA04_06500</name>
</gene>
<dbReference type="Pfam" id="PF12802">
    <property type="entry name" value="MarR_2"/>
    <property type="match status" value="1"/>
</dbReference>
<dbReference type="GO" id="GO:0003700">
    <property type="term" value="F:DNA-binding transcription factor activity"/>
    <property type="evidence" value="ECO:0007669"/>
    <property type="project" value="InterPro"/>
</dbReference>
<protein>
    <submittedName>
        <fullName evidence="5">MarR family transcriptional regulator</fullName>
    </submittedName>
</protein>
<evidence type="ECO:0000313" key="5">
    <source>
        <dbReference type="EMBL" id="HJC47684.1"/>
    </source>
</evidence>
<reference evidence="5" key="2">
    <citation type="submission" date="2021-04" db="EMBL/GenBank/DDBJ databases">
        <authorList>
            <person name="Gilroy R."/>
        </authorList>
    </citation>
    <scope>NUCLEOTIDE SEQUENCE</scope>
    <source>
        <strain evidence="5">CHK183-5548</strain>
    </source>
</reference>
<keyword evidence="1" id="KW-0805">Transcription regulation</keyword>
<feature type="domain" description="HTH marR-type" evidence="4">
    <location>
        <begin position="2"/>
        <end position="146"/>
    </location>
</feature>
<dbReference type="InterPro" id="IPR036388">
    <property type="entry name" value="WH-like_DNA-bd_sf"/>
</dbReference>
<evidence type="ECO:0000256" key="1">
    <source>
        <dbReference type="ARBA" id="ARBA00023015"/>
    </source>
</evidence>
<comment type="caution">
    <text evidence="5">The sequence shown here is derived from an EMBL/GenBank/DDBJ whole genome shotgun (WGS) entry which is preliminary data.</text>
</comment>
<proteinExistence type="predicted"/>
<keyword evidence="3" id="KW-0804">Transcription</keyword>
<dbReference type="GO" id="GO:0003677">
    <property type="term" value="F:DNA binding"/>
    <property type="evidence" value="ECO:0007669"/>
    <property type="project" value="UniProtKB-KW"/>
</dbReference>
<dbReference type="Gene3D" id="1.10.10.10">
    <property type="entry name" value="Winged helix-like DNA-binding domain superfamily/Winged helix DNA-binding domain"/>
    <property type="match status" value="1"/>
</dbReference>
<dbReference type="EMBL" id="DWWL01000043">
    <property type="protein sequence ID" value="HJC47684.1"/>
    <property type="molecule type" value="Genomic_DNA"/>
</dbReference>
<dbReference type="AlphaFoldDB" id="A0A9D2T6Q7"/>
<evidence type="ECO:0000256" key="3">
    <source>
        <dbReference type="ARBA" id="ARBA00023163"/>
    </source>
</evidence>
<keyword evidence="2" id="KW-0238">DNA-binding</keyword>
<evidence type="ECO:0000256" key="2">
    <source>
        <dbReference type="ARBA" id="ARBA00023125"/>
    </source>
</evidence>
<dbReference type="PANTHER" id="PTHR42756:SF1">
    <property type="entry name" value="TRANSCRIPTIONAL REPRESSOR OF EMRAB OPERON"/>
    <property type="match status" value="1"/>
</dbReference>
<dbReference type="SUPFAM" id="SSF46785">
    <property type="entry name" value="Winged helix' DNA-binding domain"/>
    <property type="match status" value="1"/>
</dbReference>
<dbReference type="PROSITE" id="PS50995">
    <property type="entry name" value="HTH_MARR_2"/>
    <property type="match status" value="1"/>
</dbReference>
<evidence type="ECO:0000259" key="4">
    <source>
        <dbReference type="PROSITE" id="PS50995"/>
    </source>
</evidence>
<dbReference type="PANTHER" id="PTHR42756">
    <property type="entry name" value="TRANSCRIPTIONAL REGULATOR, MARR"/>
    <property type="match status" value="1"/>
</dbReference>
<dbReference type="InterPro" id="IPR000835">
    <property type="entry name" value="HTH_MarR-typ"/>
</dbReference>
<organism evidence="5 6">
    <name type="scientific">Candidatus Lachnoclostridium pullistercoris</name>
    <dbReference type="NCBI Taxonomy" id="2838632"/>
    <lineage>
        <taxon>Bacteria</taxon>
        <taxon>Bacillati</taxon>
        <taxon>Bacillota</taxon>
        <taxon>Clostridia</taxon>
        <taxon>Lachnospirales</taxon>
        <taxon>Lachnospiraceae</taxon>
    </lineage>
</organism>
<dbReference type="Proteomes" id="UP000823883">
    <property type="component" value="Unassembled WGS sequence"/>
</dbReference>
<sequence>MENERYNLFVQLVDEFDRGCELTEEYDALLHNYNGTILFQAESQMIKMIGNHPGITASEISKTFGKTGSASSQLIRKMKEKGWVRQERNPKNNRLYNLFLTEEGEVIYQNHKEFEERCYQRTFHSLDTFTEDEMKLYIAIQRCMNATFHLDVEESRKLGTKRQKL</sequence>
<reference evidence="5" key="1">
    <citation type="journal article" date="2021" name="PeerJ">
        <title>Extensive microbial diversity within the chicken gut microbiome revealed by metagenomics and culture.</title>
        <authorList>
            <person name="Gilroy R."/>
            <person name="Ravi A."/>
            <person name="Getino M."/>
            <person name="Pursley I."/>
            <person name="Horton D.L."/>
            <person name="Alikhan N.F."/>
            <person name="Baker D."/>
            <person name="Gharbi K."/>
            <person name="Hall N."/>
            <person name="Watson M."/>
            <person name="Adriaenssens E.M."/>
            <person name="Foster-Nyarko E."/>
            <person name="Jarju S."/>
            <person name="Secka A."/>
            <person name="Antonio M."/>
            <person name="Oren A."/>
            <person name="Chaudhuri R.R."/>
            <person name="La Ragione R."/>
            <person name="Hildebrand F."/>
            <person name="Pallen M.J."/>
        </authorList>
    </citation>
    <scope>NUCLEOTIDE SEQUENCE</scope>
    <source>
        <strain evidence="5">CHK183-5548</strain>
    </source>
</reference>
<name>A0A9D2T6Q7_9FIRM</name>